<evidence type="ECO:0000256" key="1">
    <source>
        <dbReference type="SAM" id="MobiDB-lite"/>
    </source>
</evidence>
<evidence type="ECO:0000313" key="2">
    <source>
        <dbReference type="EMBL" id="TNU72783.1"/>
    </source>
</evidence>
<feature type="region of interest" description="Disordered" evidence="1">
    <location>
        <begin position="164"/>
        <end position="191"/>
    </location>
</feature>
<accession>A0A5C5B9W2</accession>
<reference evidence="2 3" key="1">
    <citation type="submission" date="2019-06" db="EMBL/GenBank/DDBJ databases">
        <title>Draft genome sequence of Miniimonas arenae KCTC 19750T isolated from sea sand.</title>
        <authorList>
            <person name="Park S.-J."/>
        </authorList>
    </citation>
    <scope>NUCLEOTIDE SEQUENCE [LARGE SCALE GENOMIC DNA]</scope>
    <source>
        <strain evidence="2 3">KCTC 19750</strain>
    </source>
</reference>
<name>A0A5C5B9W2_9MICO</name>
<feature type="non-terminal residue" evidence="2">
    <location>
        <position position="1"/>
    </location>
</feature>
<gene>
    <name evidence="2" type="ORF">FH969_14815</name>
</gene>
<dbReference type="Pfam" id="PF16259">
    <property type="entry name" value="DUF4913"/>
    <property type="match status" value="1"/>
</dbReference>
<protein>
    <submittedName>
        <fullName evidence="2">DUF4913 domain-containing protein</fullName>
    </submittedName>
</protein>
<dbReference type="RefSeq" id="WP_139987964.1">
    <property type="nucleotide sequence ID" value="NZ_VENP01000116.1"/>
</dbReference>
<keyword evidence="3" id="KW-1185">Reference proteome</keyword>
<dbReference type="InterPro" id="IPR032584">
    <property type="entry name" value="DUF4913"/>
</dbReference>
<dbReference type="EMBL" id="VENP01000116">
    <property type="protein sequence ID" value="TNU72783.1"/>
    <property type="molecule type" value="Genomic_DNA"/>
</dbReference>
<dbReference type="Proteomes" id="UP000313849">
    <property type="component" value="Unassembled WGS sequence"/>
</dbReference>
<proteinExistence type="predicted"/>
<organism evidence="2 3">
    <name type="scientific">Miniimonas arenae</name>
    <dbReference type="NCBI Taxonomy" id="676201"/>
    <lineage>
        <taxon>Bacteria</taxon>
        <taxon>Bacillati</taxon>
        <taxon>Actinomycetota</taxon>
        <taxon>Actinomycetes</taxon>
        <taxon>Micrococcales</taxon>
        <taxon>Beutenbergiaceae</taxon>
        <taxon>Miniimonas</taxon>
    </lineage>
</organism>
<comment type="caution">
    <text evidence="2">The sequence shown here is derived from an EMBL/GenBank/DDBJ whole genome shotgun (WGS) entry which is preliminary data.</text>
</comment>
<dbReference type="OrthoDB" id="3535759at2"/>
<sequence length="191" mass="21250">AGDVAQLLDEFTPEGVIGQHEAVLSDLTAALEQLLKTPPKSKPSPFSWAHVTGQTRAQLWQDLAAWIDQHNTRFGQADSALHLTACWYRHPVVVEELTALMEAWRTAYLGHQAPTTDAIYYLQTFFHPTVHRIHTAAWGLKNCTGGHREPTLYPSPNTFDADAYDRHVASDLATHPDPPPQARTPEGDEPK</sequence>
<dbReference type="AlphaFoldDB" id="A0A5C5B9W2"/>
<evidence type="ECO:0000313" key="3">
    <source>
        <dbReference type="Proteomes" id="UP000313849"/>
    </source>
</evidence>